<accession>A0A0A0L879</accession>
<reference evidence="2 3" key="2">
    <citation type="journal article" date="2009" name="PLoS ONE">
        <title>An integrated genetic and cytogenetic map of the cucumber genome.</title>
        <authorList>
            <person name="Ren Y."/>
            <person name="Zhang Z."/>
            <person name="Liu J."/>
            <person name="Staub J.E."/>
            <person name="Han Y."/>
            <person name="Cheng Z."/>
            <person name="Li X."/>
            <person name="Lu J."/>
            <person name="Miao H."/>
            <person name="Kang H."/>
            <person name="Xie B."/>
            <person name="Gu X."/>
            <person name="Wang X."/>
            <person name="Du Y."/>
            <person name="Jin W."/>
            <person name="Huang S."/>
        </authorList>
    </citation>
    <scope>NUCLEOTIDE SEQUENCE [LARGE SCALE GENOMIC DNA]</scope>
    <source>
        <strain evidence="3">cv. 9930</strain>
    </source>
</reference>
<reference evidence="2 3" key="3">
    <citation type="journal article" date="2010" name="BMC Genomics">
        <title>Transcriptome sequencing and comparative analysis of cucumber flowers with different sex types.</title>
        <authorList>
            <person name="Guo S."/>
            <person name="Zheng Y."/>
            <person name="Joung J.G."/>
            <person name="Liu S."/>
            <person name="Zhang Z."/>
            <person name="Crasta O.R."/>
            <person name="Sobral B.W."/>
            <person name="Xu Y."/>
            <person name="Huang S."/>
            <person name="Fei Z."/>
        </authorList>
    </citation>
    <scope>NUCLEOTIDE SEQUENCE [LARGE SCALE GENOMIC DNA]</scope>
    <source>
        <strain evidence="3">cv. 9930</strain>
    </source>
</reference>
<reference evidence="2 3" key="1">
    <citation type="journal article" date="2009" name="Nat. Genet.">
        <title>The genome of the cucumber, Cucumis sativus L.</title>
        <authorList>
            <person name="Huang S."/>
            <person name="Li R."/>
            <person name="Zhang Z."/>
            <person name="Li L."/>
            <person name="Gu X."/>
            <person name="Fan W."/>
            <person name="Lucas W.J."/>
            <person name="Wang X."/>
            <person name="Xie B."/>
            <person name="Ni P."/>
            <person name="Ren Y."/>
            <person name="Zhu H."/>
            <person name="Li J."/>
            <person name="Lin K."/>
            <person name="Jin W."/>
            <person name="Fei Z."/>
            <person name="Li G."/>
            <person name="Staub J."/>
            <person name="Kilian A."/>
            <person name="van der Vossen E.A."/>
            <person name="Wu Y."/>
            <person name="Guo J."/>
            <person name="He J."/>
            <person name="Jia Z."/>
            <person name="Ren Y."/>
            <person name="Tian G."/>
            <person name="Lu Y."/>
            <person name="Ruan J."/>
            <person name="Qian W."/>
            <person name="Wang M."/>
            <person name="Huang Q."/>
            <person name="Li B."/>
            <person name="Xuan Z."/>
            <person name="Cao J."/>
            <person name="Asan"/>
            <person name="Wu Z."/>
            <person name="Zhang J."/>
            <person name="Cai Q."/>
            <person name="Bai Y."/>
            <person name="Zhao B."/>
            <person name="Han Y."/>
            <person name="Li Y."/>
            <person name="Li X."/>
            <person name="Wang S."/>
            <person name="Shi Q."/>
            <person name="Liu S."/>
            <person name="Cho W.K."/>
            <person name="Kim J.Y."/>
            <person name="Xu Y."/>
            <person name="Heller-Uszynska K."/>
            <person name="Miao H."/>
            <person name="Cheng Z."/>
            <person name="Zhang S."/>
            <person name="Wu J."/>
            <person name="Yang Y."/>
            <person name="Kang H."/>
            <person name="Li M."/>
            <person name="Liang H."/>
            <person name="Ren X."/>
            <person name="Shi Z."/>
            <person name="Wen M."/>
            <person name="Jian M."/>
            <person name="Yang H."/>
            <person name="Zhang G."/>
            <person name="Yang Z."/>
            <person name="Chen R."/>
            <person name="Liu S."/>
            <person name="Li J."/>
            <person name="Ma L."/>
            <person name="Liu H."/>
            <person name="Zhou Y."/>
            <person name="Zhao J."/>
            <person name="Fang X."/>
            <person name="Li G."/>
            <person name="Fang L."/>
            <person name="Li Y."/>
            <person name="Liu D."/>
            <person name="Zheng H."/>
            <person name="Zhang Y."/>
            <person name="Qin N."/>
            <person name="Li Z."/>
            <person name="Yang G."/>
            <person name="Yang S."/>
            <person name="Bolund L."/>
            <person name="Kristiansen K."/>
            <person name="Zheng H."/>
            <person name="Li S."/>
            <person name="Zhang X."/>
            <person name="Yang H."/>
            <person name="Wang J."/>
            <person name="Sun R."/>
            <person name="Zhang B."/>
            <person name="Jiang S."/>
            <person name="Wang J."/>
            <person name="Du Y."/>
            <person name="Li S."/>
        </authorList>
    </citation>
    <scope>NUCLEOTIDE SEQUENCE [LARGE SCALE GENOMIC DNA]</scope>
    <source>
        <strain evidence="3">cv. 9930</strain>
    </source>
</reference>
<sequence length="121" mass="13882">MVCSFARLNRVINLHQNKEEHQLKTMDQVRDHEGMENEEISTLVPMKRKVASTSTQPAKKLKDDGTKDSYSGKFPHCRKVTQWPPHEDSLLPPHNPKEQSLSPPYKDKTPSLLKNIKLLPS</sequence>
<dbReference type="AlphaFoldDB" id="A0A0A0L879"/>
<feature type="region of interest" description="Disordered" evidence="1">
    <location>
        <begin position="47"/>
        <end position="121"/>
    </location>
</feature>
<proteinExistence type="predicted"/>
<protein>
    <submittedName>
        <fullName evidence="2">Uncharacterized protein</fullName>
    </submittedName>
</protein>
<dbReference type="EMBL" id="CM002924">
    <property type="protein sequence ID" value="KGN57983.1"/>
    <property type="molecule type" value="Genomic_DNA"/>
</dbReference>
<dbReference type="Gramene" id="KGN57983">
    <property type="protein sequence ID" value="KGN57983"/>
    <property type="gene ID" value="Csa_3G418740"/>
</dbReference>
<dbReference type="Proteomes" id="UP000029981">
    <property type="component" value="Chromosome 3"/>
</dbReference>
<gene>
    <name evidence="2" type="ORF">Csa_3G418740</name>
</gene>
<keyword evidence="3" id="KW-1185">Reference proteome</keyword>
<name>A0A0A0L879_CUCSA</name>
<reference evidence="2 3" key="4">
    <citation type="journal article" date="2011" name="BMC Genomics">
        <title>RNA-Seq improves annotation of protein-coding genes in the cucumber genome.</title>
        <authorList>
            <person name="Li Z."/>
            <person name="Zhang Z."/>
            <person name="Yan P."/>
            <person name="Huang S."/>
            <person name="Fei Z."/>
            <person name="Lin K."/>
        </authorList>
    </citation>
    <scope>NUCLEOTIDE SEQUENCE [LARGE SCALE GENOMIC DNA]</scope>
    <source>
        <strain evidence="3">cv. 9930</strain>
    </source>
</reference>
<organism evidence="2 3">
    <name type="scientific">Cucumis sativus</name>
    <name type="common">Cucumber</name>
    <dbReference type="NCBI Taxonomy" id="3659"/>
    <lineage>
        <taxon>Eukaryota</taxon>
        <taxon>Viridiplantae</taxon>
        <taxon>Streptophyta</taxon>
        <taxon>Embryophyta</taxon>
        <taxon>Tracheophyta</taxon>
        <taxon>Spermatophyta</taxon>
        <taxon>Magnoliopsida</taxon>
        <taxon>eudicotyledons</taxon>
        <taxon>Gunneridae</taxon>
        <taxon>Pentapetalae</taxon>
        <taxon>rosids</taxon>
        <taxon>fabids</taxon>
        <taxon>Cucurbitales</taxon>
        <taxon>Cucurbitaceae</taxon>
        <taxon>Benincaseae</taxon>
        <taxon>Cucumis</taxon>
    </lineage>
</organism>
<evidence type="ECO:0000313" key="3">
    <source>
        <dbReference type="Proteomes" id="UP000029981"/>
    </source>
</evidence>
<evidence type="ECO:0000256" key="1">
    <source>
        <dbReference type="SAM" id="MobiDB-lite"/>
    </source>
</evidence>
<evidence type="ECO:0000313" key="2">
    <source>
        <dbReference type="EMBL" id="KGN57983.1"/>
    </source>
</evidence>